<comment type="caution">
    <text evidence="1">The sequence shown here is derived from an EMBL/GenBank/DDBJ whole genome shotgun (WGS) entry which is preliminary data.</text>
</comment>
<accession>A0A0G1QUN5</accession>
<sequence length="84" mass="9495">MLTPQSQIKVNLPISLKDYLESKANKFGMPLAGYIKHLILKDVADMAYPTFEASESTVKAYKKALKEKSKAVEAKDLKQFFKDL</sequence>
<dbReference type="EMBL" id="LCLS01000016">
    <property type="protein sequence ID" value="KKU21528.1"/>
    <property type="molecule type" value="Genomic_DNA"/>
</dbReference>
<dbReference type="Proteomes" id="UP000034107">
    <property type="component" value="Unassembled WGS sequence"/>
</dbReference>
<name>A0A0G1QUN5_9BACT</name>
<organism evidence="1 2">
    <name type="scientific">Candidatus Nomurabacteria bacterium GW2011_GWA1_46_11</name>
    <dbReference type="NCBI Taxonomy" id="1618732"/>
    <lineage>
        <taxon>Bacteria</taxon>
        <taxon>Candidatus Nomuraibacteriota</taxon>
    </lineage>
</organism>
<evidence type="ECO:0000313" key="1">
    <source>
        <dbReference type="EMBL" id="KKU21528.1"/>
    </source>
</evidence>
<reference evidence="1 2" key="1">
    <citation type="journal article" date="2015" name="Nature">
        <title>rRNA introns, odd ribosomes, and small enigmatic genomes across a large radiation of phyla.</title>
        <authorList>
            <person name="Brown C.T."/>
            <person name="Hug L.A."/>
            <person name="Thomas B.C."/>
            <person name="Sharon I."/>
            <person name="Castelle C.J."/>
            <person name="Singh A."/>
            <person name="Wilkins M.J."/>
            <person name="Williams K.H."/>
            <person name="Banfield J.F."/>
        </authorList>
    </citation>
    <scope>NUCLEOTIDE SEQUENCE [LARGE SCALE GENOMIC DNA]</scope>
</reference>
<proteinExistence type="predicted"/>
<dbReference type="AlphaFoldDB" id="A0A0G1QUN5"/>
<evidence type="ECO:0000313" key="2">
    <source>
        <dbReference type="Proteomes" id="UP000034107"/>
    </source>
</evidence>
<gene>
    <name evidence="1" type="ORF">UX31_C0016G0005</name>
</gene>
<protein>
    <submittedName>
        <fullName evidence="1">Uncharacterized protein</fullName>
    </submittedName>
</protein>